<keyword evidence="1" id="KW-0732">Signal</keyword>
<proteinExistence type="predicted"/>
<evidence type="ECO:0000256" key="1">
    <source>
        <dbReference type="SAM" id="SignalP"/>
    </source>
</evidence>
<evidence type="ECO:0008006" key="4">
    <source>
        <dbReference type="Google" id="ProtNLM"/>
    </source>
</evidence>
<reference evidence="2" key="1">
    <citation type="submission" date="2022-11" db="EMBL/GenBank/DDBJ databases">
        <title>Centuries of genome instability and evolution in soft-shell clam transmissible cancer (bioRxiv).</title>
        <authorList>
            <person name="Hart S.F.M."/>
            <person name="Yonemitsu M.A."/>
            <person name="Giersch R.M."/>
            <person name="Beal B.F."/>
            <person name="Arriagada G."/>
            <person name="Davis B.W."/>
            <person name="Ostrander E.A."/>
            <person name="Goff S.P."/>
            <person name="Metzger M.J."/>
        </authorList>
    </citation>
    <scope>NUCLEOTIDE SEQUENCE</scope>
    <source>
        <strain evidence="2">MELC-2E11</strain>
        <tissue evidence="2">Siphon/mantle</tissue>
    </source>
</reference>
<dbReference type="EMBL" id="CP111018">
    <property type="protein sequence ID" value="WAR10631.1"/>
    <property type="molecule type" value="Genomic_DNA"/>
</dbReference>
<protein>
    <recommendedName>
        <fullName evidence="4">EF-hand domain-containing protein</fullName>
    </recommendedName>
</protein>
<evidence type="ECO:0000313" key="3">
    <source>
        <dbReference type="Proteomes" id="UP001164746"/>
    </source>
</evidence>
<organism evidence="2 3">
    <name type="scientific">Mya arenaria</name>
    <name type="common">Soft-shell clam</name>
    <dbReference type="NCBI Taxonomy" id="6604"/>
    <lineage>
        <taxon>Eukaryota</taxon>
        <taxon>Metazoa</taxon>
        <taxon>Spiralia</taxon>
        <taxon>Lophotrochozoa</taxon>
        <taxon>Mollusca</taxon>
        <taxon>Bivalvia</taxon>
        <taxon>Autobranchia</taxon>
        <taxon>Heteroconchia</taxon>
        <taxon>Euheterodonta</taxon>
        <taxon>Imparidentia</taxon>
        <taxon>Neoheterodontei</taxon>
        <taxon>Myida</taxon>
        <taxon>Myoidea</taxon>
        <taxon>Myidae</taxon>
        <taxon>Mya</taxon>
    </lineage>
</organism>
<feature type="chain" id="PRO_5045936847" description="EF-hand domain-containing protein" evidence="1">
    <location>
        <begin position="24"/>
        <end position="108"/>
    </location>
</feature>
<feature type="signal peptide" evidence="1">
    <location>
        <begin position="1"/>
        <end position="23"/>
    </location>
</feature>
<gene>
    <name evidence="2" type="ORF">MAR_035707</name>
</gene>
<keyword evidence="3" id="KW-1185">Reference proteome</keyword>
<dbReference type="Proteomes" id="UP001164746">
    <property type="component" value="Chromosome 7"/>
</dbReference>
<sequence>MSVYDKGMMHTLIFGMLLVLVAGRTVPSDDLGEKVIKPNGVVTRTEESLRQYSGPTVYQFAIHDDMKIAFVLDICKRRDQMLTKWVQEIFDNDGDGYINRFEKDFYRK</sequence>
<accession>A0ABY7ETX9</accession>
<evidence type="ECO:0000313" key="2">
    <source>
        <dbReference type="EMBL" id="WAR10631.1"/>
    </source>
</evidence>
<name>A0ABY7ETX9_MYAAR</name>